<evidence type="ECO:0000313" key="2">
    <source>
        <dbReference type="EMBL" id="KAF2013625.1"/>
    </source>
</evidence>
<protein>
    <submittedName>
        <fullName evidence="2">Uncharacterized protein</fullName>
    </submittedName>
</protein>
<dbReference type="OrthoDB" id="2305901at2759"/>
<name>A0A6A5XK44_9PLEO</name>
<proteinExistence type="predicted"/>
<organism evidence="2 3">
    <name type="scientific">Aaosphaeria arxii CBS 175.79</name>
    <dbReference type="NCBI Taxonomy" id="1450172"/>
    <lineage>
        <taxon>Eukaryota</taxon>
        <taxon>Fungi</taxon>
        <taxon>Dikarya</taxon>
        <taxon>Ascomycota</taxon>
        <taxon>Pezizomycotina</taxon>
        <taxon>Dothideomycetes</taxon>
        <taxon>Pleosporomycetidae</taxon>
        <taxon>Pleosporales</taxon>
        <taxon>Pleosporales incertae sedis</taxon>
        <taxon>Aaosphaeria</taxon>
    </lineage>
</organism>
<dbReference type="AlphaFoldDB" id="A0A6A5XK44"/>
<accession>A0A6A5XK44</accession>
<evidence type="ECO:0000256" key="1">
    <source>
        <dbReference type="SAM" id="MobiDB-lite"/>
    </source>
</evidence>
<dbReference type="RefSeq" id="XP_033381964.1">
    <property type="nucleotide sequence ID" value="XM_033522284.1"/>
</dbReference>
<dbReference type="InterPro" id="IPR032675">
    <property type="entry name" value="LRR_dom_sf"/>
</dbReference>
<feature type="compositionally biased region" description="Low complexity" evidence="1">
    <location>
        <begin position="449"/>
        <end position="467"/>
    </location>
</feature>
<gene>
    <name evidence="2" type="ORF">BU24DRAFT_241849</name>
</gene>
<sequence length="662" mass="73438">MSIISSALSNGYIVSTILEHLSNMKYKVRRQQAPELPVELLEFRPTLIPSILVNQLWADEGISILWKRYPYLPALHLIEPTRRQYYASKIQHLFYRSLISEKQETTLDFLNTLNWSNLKTLELEIDLSADRAQFSALLHPSLEHLELSGTQSGTSSELASSVLPSLFSSLQQITGVRFGAGFISEEHPVHASVLNDILDSLPSISTVEVKSSRFVALDELFSLLTRRPGLEGLEIDLEPGLTLLPLFSGPNAVPSPFQDLRRLNIMCYPEIALAILPHLALLEDLQLDICRDPTLEAHQADSTVVEEILAKVSRLSRLKIGVGTLSMDFPSDSSFPLLCGTTLRELAKRCPDLVKLNLFALDPSYIDGSNISSEEFDSFCQLAPQLHHFTLKLHPGTASTLEDTALQSLSKHCPELEVIRLSIPLKLPSLPASGQLPQILISEPGTPATDNNNQGDTTPQTPTGSTSSAYFSFNEIVDYPEGSNPQPLFPTLTHLALARPESVLSSAEDEYTPPRDSHPSILAAELQENLVRSWAQPLLTHFPRLEILEVWGDWTGTEIESLNYFLPTQELLATTWEFLSGVEQDLWANGEEEEEYEGDEWRAYNSGDDWDAAASLNEMVLDDATITNVDYDAEPEGCVTPVRTVEGDGYFDERVVQSGSAA</sequence>
<keyword evidence="3" id="KW-1185">Reference proteome</keyword>
<evidence type="ECO:0000313" key="3">
    <source>
        <dbReference type="Proteomes" id="UP000799778"/>
    </source>
</evidence>
<dbReference type="EMBL" id="ML978071">
    <property type="protein sequence ID" value="KAF2013625.1"/>
    <property type="molecule type" value="Genomic_DNA"/>
</dbReference>
<dbReference type="Gene3D" id="3.80.10.10">
    <property type="entry name" value="Ribonuclease Inhibitor"/>
    <property type="match status" value="1"/>
</dbReference>
<feature type="region of interest" description="Disordered" evidence="1">
    <location>
        <begin position="441"/>
        <end position="467"/>
    </location>
</feature>
<dbReference type="GeneID" id="54279681"/>
<reference evidence="2" key="1">
    <citation type="journal article" date="2020" name="Stud. Mycol.">
        <title>101 Dothideomycetes genomes: a test case for predicting lifestyles and emergence of pathogens.</title>
        <authorList>
            <person name="Haridas S."/>
            <person name="Albert R."/>
            <person name="Binder M."/>
            <person name="Bloem J."/>
            <person name="Labutti K."/>
            <person name="Salamov A."/>
            <person name="Andreopoulos B."/>
            <person name="Baker S."/>
            <person name="Barry K."/>
            <person name="Bills G."/>
            <person name="Bluhm B."/>
            <person name="Cannon C."/>
            <person name="Castanera R."/>
            <person name="Culley D."/>
            <person name="Daum C."/>
            <person name="Ezra D."/>
            <person name="Gonzalez J."/>
            <person name="Henrissat B."/>
            <person name="Kuo A."/>
            <person name="Liang C."/>
            <person name="Lipzen A."/>
            <person name="Lutzoni F."/>
            <person name="Magnuson J."/>
            <person name="Mondo S."/>
            <person name="Nolan M."/>
            <person name="Ohm R."/>
            <person name="Pangilinan J."/>
            <person name="Park H.-J."/>
            <person name="Ramirez L."/>
            <person name="Alfaro M."/>
            <person name="Sun H."/>
            <person name="Tritt A."/>
            <person name="Yoshinaga Y."/>
            <person name="Zwiers L.-H."/>
            <person name="Turgeon B."/>
            <person name="Goodwin S."/>
            <person name="Spatafora J."/>
            <person name="Crous P."/>
            <person name="Grigoriev I."/>
        </authorList>
    </citation>
    <scope>NUCLEOTIDE SEQUENCE</scope>
    <source>
        <strain evidence="2">CBS 175.79</strain>
    </source>
</reference>
<dbReference type="Proteomes" id="UP000799778">
    <property type="component" value="Unassembled WGS sequence"/>
</dbReference>